<sequence length="154" mass="17660">MPKRENWDGVPPGELPIDSSGLQGVLESIKQLYGNPPIYIHENGQRTLHNASLNDTSRVQYLNTSLACILHSMRNGSDVRGYFTWSFLDVFELTDGYKSSYGLYYVDFKDPDLKRYPKLSAHWYSTFLKERRNNVNGVIELKNKSGYSQSSHFA</sequence>
<dbReference type="GO" id="GO:0008422">
    <property type="term" value="F:beta-glucosidase activity"/>
    <property type="evidence" value="ECO:0007669"/>
    <property type="project" value="TreeGrafter"/>
</dbReference>
<dbReference type="Pfam" id="PF00232">
    <property type="entry name" value="Glyco_hydro_1"/>
    <property type="match status" value="1"/>
</dbReference>
<name>A0A7J7LII1_9MAGN</name>
<dbReference type="EMBL" id="JACGCM010002254">
    <property type="protein sequence ID" value="KAF6142466.1"/>
    <property type="molecule type" value="Genomic_DNA"/>
</dbReference>
<dbReference type="GO" id="GO:0005975">
    <property type="term" value="P:carbohydrate metabolic process"/>
    <property type="evidence" value="ECO:0007669"/>
    <property type="project" value="InterPro"/>
</dbReference>
<dbReference type="OrthoDB" id="65569at2759"/>
<dbReference type="PANTHER" id="PTHR10353">
    <property type="entry name" value="GLYCOSYL HYDROLASE"/>
    <property type="match status" value="1"/>
</dbReference>
<organism evidence="3 4">
    <name type="scientific">Kingdonia uniflora</name>
    <dbReference type="NCBI Taxonomy" id="39325"/>
    <lineage>
        <taxon>Eukaryota</taxon>
        <taxon>Viridiplantae</taxon>
        <taxon>Streptophyta</taxon>
        <taxon>Embryophyta</taxon>
        <taxon>Tracheophyta</taxon>
        <taxon>Spermatophyta</taxon>
        <taxon>Magnoliopsida</taxon>
        <taxon>Ranunculales</taxon>
        <taxon>Circaeasteraceae</taxon>
        <taxon>Kingdonia</taxon>
    </lineage>
</organism>
<dbReference type="AlphaFoldDB" id="A0A7J7LII1"/>
<keyword evidence="4" id="KW-1185">Reference proteome</keyword>
<comment type="caution">
    <text evidence="3">The sequence shown here is derived from an EMBL/GenBank/DDBJ whole genome shotgun (WGS) entry which is preliminary data.</text>
</comment>
<evidence type="ECO:0000256" key="1">
    <source>
        <dbReference type="ARBA" id="ARBA00010838"/>
    </source>
</evidence>
<comment type="similarity">
    <text evidence="1 2">Belongs to the glycosyl hydrolase 1 family.</text>
</comment>
<dbReference type="Gene3D" id="3.20.20.80">
    <property type="entry name" value="Glycosidases"/>
    <property type="match status" value="1"/>
</dbReference>
<dbReference type="PANTHER" id="PTHR10353:SF29">
    <property type="entry name" value="BETA-GLUCOSIDASE 11"/>
    <property type="match status" value="1"/>
</dbReference>
<dbReference type="InterPro" id="IPR017853">
    <property type="entry name" value="GH"/>
</dbReference>
<dbReference type="InterPro" id="IPR001360">
    <property type="entry name" value="Glyco_hydro_1"/>
</dbReference>
<proteinExistence type="inferred from homology"/>
<dbReference type="SUPFAM" id="SSF51445">
    <property type="entry name" value="(Trans)glycosidases"/>
    <property type="match status" value="1"/>
</dbReference>
<dbReference type="PRINTS" id="PR00131">
    <property type="entry name" value="GLHYDRLASE1"/>
</dbReference>
<evidence type="ECO:0000313" key="4">
    <source>
        <dbReference type="Proteomes" id="UP000541444"/>
    </source>
</evidence>
<evidence type="ECO:0000313" key="3">
    <source>
        <dbReference type="EMBL" id="KAF6142466.1"/>
    </source>
</evidence>
<reference evidence="3 4" key="1">
    <citation type="journal article" date="2020" name="IScience">
        <title>Genome Sequencing of the Endangered Kingdonia uniflora (Circaeasteraceae, Ranunculales) Reveals Potential Mechanisms of Evolutionary Specialization.</title>
        <authorList>
            <person name="Sun Y."/>
            <person name="Deng T."/>
            <person name="Zhang A."/>
            <person name="Moore M.J."/>
            <person name="Landis J.B."/>
            <person name="Lin N."/>
            <person name="Zhang H."/>
            <person name="Zhang X."/>
            <person name="Huang J."/>
            <person name="Zhang X."/>
            <person name="Sun H."/>
            <person name="Wang H."/>
        </authorList>
    </citation>
    <scope>NUCLEOTIDE SEQUENCE [LARGE SCALE GENOMIC DNA]</scope>
    <source>
        <strain evidence="3">TB1705</strain>
        <tissue evidence="3">Leaf</tissue>
    </source>
</reference>
<dbReference type="Proteomes" id="UP000541444">
    <property type="component" value="Unassembled WGS sequence"/>
</dbReference>
<gene>
    <name evidence="3" type="ORF">GIB67_039430</name>
</gene>
<accession>A0A7J7LII1</accession>
<evidence type="ECO:0000256" key="2">
    <source>
        <dbReference type="RuleBase" id="RU003690"/>
    </source>
</evidence>
<evidence type="ECO:0008006" key="5">
    <source>
        <dbReference type="Google" id="ProtNLM"/>
    </source>
</evidence>
<protein>
    <recommendedName>
        <fullName evidence="5">Beta-glucosidase</fullName>
    </recommendedName>
</protein>